<evidence type="ECO:0000313" key="2">
    <source>
        <dbReference type="EMBL" id="KAB8035845.1"/>
    </source>
</evidence>
<dbReference type="EMBL" id="WFLM01000009">
    <property type="protein sequence ID" value="KAB8035845.1"/>
    <property type="molecule type" value="Genomic_DNA"/>
</dbReference>
<dbReference type="Pfam" id="PF22479">
    <property type="entry name" value="Pam3_gp18"/>
    <property type="match status" value="1"/>
</dbReference>
<dbReference type="AlphaFoldDB" id="A0A6N6VRN6"/>
<evidence type="ECO:0000259" key="1">
    <source>
        <dbReference type="Pfam" id="PF22479"/>
    </source>
</evidence>
<gene>
    <name evidence="2" type="ORF">GCL60_16580</name>
</gene>
<dbReference type="RefSeq" id="WP_153421870.1">
    <property type="nucleotide sequence ID" value="NZ_WFLM01000009.1"/>
</dbReference>
<dbReference type="Proteomes" id="UP000437748">
    <property type="component" value="Unassembled WGS sequence"/>
</dbReference>
<evidence type="ECO:0000313" key="3">
    <source>
        <dbReference type="Proteomes" id="UP000437748"/>
    </source>
</evidence>
<reference evidence="2 3" key="1">
    <citation type="submission" date="2019-10" db="EMBL/GenBank/DDBJ databases">
        <title>New species of Slilvanegrellaceae.</title>
        <authorList>
            <person name="Pitt A."/>
            <person name="Hahn M.W."/>
        </authorList>
    </citation>
    <scope>NUCLEOTIDE SEQUENCE [LARGE SCALE GENOMIC DNA]</scope>
    <source>
        <strain evidence="2 3">SP-Ram-0.45-NSY-1</strain>
    </source>
</reference>
<name>A0A6N6VRN6_9BACT</name>
<feature type="domain" description="Cyanophage baseplate Pam3 plug gp18" evidence="1">
    <location>
        <begin position="4"/>
        <end position="102"/>
    </location>
</feature>
<comment type="caution">
    <text evidence="2">The sequence shown here is derived from an EMBL/GenBank/DDBJ whole genome shotgun (WGS) entry which is preliminary data.</text>
</comment>
<proteinExistence type="predicted"/>
<dbReference type="InterPro" id="IPR054252">
    <property type="entry name" value="Pam3_gp18"/>
</dbReference>
<dbReference type="OrthoDB" id="5465444at2"/>
<organism evidence="2 3">
    <name type="scientific">Silvanigrella paludirubra</name>
    <dbReference type="NCBI Taxonomy" id="2499159"/>
    <lineage>
        <taxon>Bacteria</taxon>
        <taxon>Pseudomonadati</taxon>
        <taxon>Bdellovibrionota</taxon>
        <taxon>Oligoflexia</taxon>
        <taxon>Silvanigrellales</taxon>
        <taxon>Silvanigrellaceae</taxon>
        <taxon>Silvanigrella</taxon>
    </lineage>
</organism>
<keyword evidence="3" id="KW-1185">Reference proteome</keyword>
<protein>
    <recommendedName>
        <fullName evidence="1">Cyanophage baseplate Pam3 plug gp18 domain-containing protein</fullName>
    </recommendedName>
</protein>
<sequence>MALFEIPLLKSKYYEFSIPLDGTVFNFEFCWNERSERFFISLYDSEKNLIISSVPAVIKIPLFYGIKEKKLPNGKLFFIDTTNSLKKYIFQDFGTKIKLFYEGKG</sequence>
<accession>A0A6N6VRN6</accession>